<dbReference type="PANTHER" id="PTHR33992:SF1">
    <property type="entry name" value="RIBONUCLEASE P PROTEIN COMPONENT"/>
    <property type="match status" value="1"/>
</dbReference>
<dbReference type="EC" id="3.1.26.5" evidence="7 8"/>
<dbReference type="GO" id="GO:0042781">
    <property type="term" value="F:3'-tRNA processing endoribonuclease activity"/>
    <property type="evidence" value="ECO:0007669"/>
    <property type="project" value="TreeGrafter"/>
</dbReference>
<dbReference type="PROSITE" id="PS00648">
    <property type="entry name" value="RIBONUCLEASE_P"/>
    <property type="match status" value="1"/>
</dbReference>
<dbReference type="InterPro" id="IPR014721">
    <property type="entry name" value="Ribsml_uS5_D2-typ_fold_subgr"/>
</dbReference>
<dbReference type="InterPro" id="IPR000100">
    <property type="entry name" value="RNase_P"/>
</dbReference>
<dbReference type="GO" id="GO:0004526">
    <property type="term" value="F:ribonuclease P activity"/>
    <property type="evidence" value="ECO:0007669"/>
    <property type="project" value="UniProtKB-UniRule"/>
</dbReference>
<dbReference type="GO" id="GO:0030677">
    <property type="term" value="C:ribonuclease P complex"/>
    <property type="evidence" value="ECO:0007669"/>
    <property type="project" value="TreeGrafter"/>
</dbReference>
<comment type="caution">
    <text evidence="9">The sequence shown here is derived from an EMBL/GenBank/DDBJ whole genome shotgun (WGS) entry which is preliminary data.</text>
</comment>
<accession>A0A5C4SZT9</accession>
<keyword evidence="3 7" id="KW-0540">Nuclease</keyword>
<keyword evidence="5 7" id="KW-0378">Hydrolase</keyword>
<evidence type="ECO:0000256" key="4">
    <source>
        <dbReference type="ARBA" id="ARBA00022759"/>
    </source>
</evidence>
<evidence type="ECO:0000256" key="3">
    <source>
        <dbReference type="ARBA" id="ARBA00022722"/>
    </source>
</evidence>
<dbReference type="NCBIfam" id="TIGR00188">
    <property type="entry name" value="rnpA"/>
    <property type="match status" value="1"/>
</dbReference>
<dbReference type="Proteomes" id="UP000307943">
    <property type="component" value="Unassembled WGS sequence"/>
</dbReference>
<keyword evidence="10" id="KW-1185">Reference proteome</keyword>
<dbReference type="PANTHER" id="PTHR33992">
    <property type="entry name" value="RIBONUCLEASE P PROTEIN COMPONENT"/>
    <property type="match status" value="1"/>
</dbReference>
<evidence type="ECO:0000256" key="2">
    <source>
        <dbReference type="ARBA" id="ARBA00022694"/>
    </source>
</evidence>
<dbReference type="EMBL" id="VDCQ01000066">
    <property type="protein sequence ID" value="TNJ62080.1"/>
    <property type="molecule type" value="Genomic_DNA"/>
</dbReference>
<evidence type="ECO:0000256" key="5">
    <source>
        <dbReference type="ARBA" id="ARBA00022801"/>
    </source>
</evidence>
<evidence type="ECO:0000256" key="8">
    <source>
        <dbReference type="NCBIfam" id="TIGR00188"/>
    </source>
</evidence>
<proteinExistence type="inferred from homology"/>
<dbReference type="InterPro" id="IPR020539">
    <property type="entry name" value="RNase_P_CS"/>
</dbReference>
<evidence type="ECO:0000256" key="7">
    <source>
        <dbReference type="HAMAP-Rule" id="MF_00227"/>
    </source>
</evidence>
<evidence type="ECO:0000313" key="9">
    <source>
        <dbReference type="EMBL" id="TNJ62080.1"/>
    </source>
</evidence>
<dbReference type="SUPFAM" id="SSF54211">
    <property type="entry name" value="Ribosomal protein S5 domain 2-like"/>
    <property type="match status" value="1"/>
</dbReference>
<dbReference type="RefSeq" id="WP_139606452.1">
    <property type="nucleotide sequence ID" value="NZ_VDCQ01000066.1"/>
</dbReference>
<sequence>MQKELRLTRKEDFNKVYRCGKSAANLQVVIYSLPNPRIERFRMGVSVSKKLGSAVVRNRIRRMMKEIVRLNAEKIRSHYDFIVIGRKPVAEMDYKQMEKSLLHGLKRAQLLRNPS</sequence>
<name>A0A5C4SZT9_9BACL</name>
<dbReference type="HAMAP" id="MF_00227">
    <property type="entry name" value="RNase_P"/>
    <property type="match status" value="1"/>
</dbReference>
<comment type="subunit">
    <text evidence="7">Consists of a catalytic RNA component (M1 or rnpB) and a protein subunit.</text>
</comment>
<evidence type="ECO:0000313" key="10">
    <source>
        <dbReference type="Proteomes" id="UP000307943"/>
    </source>
</evidence>
<dbReference type="GO" id="GO:0001682">
    <property type="term" value="P:tRNA 5'-leader removal"/>
    <property type="evidence" value="ECO:0007669"/>
    <property type="project" value="UniProtKB-UniRule"/>
</dbReference>
<reference evidence="9 10" key="1">
    <citation type="submission" date="2019-05" db="EMBL/GenBank/DDBJ databases">
        <title>We sequenced the genome of Paenibacillus hemerocallicola KCTC 33185 for further insight into its adaptation and study the phylogeny of Paenibacillus.</title>
        <authorList>
            <person name="Narsing Rao M.P."/>
        </authorList>
    </citation>
    <scope>NUCLEOTIDE SEQUENCE [LARGE SCALE GENOMIC DNA]</scope>
    <source>
        <strain evidence="9 10">KCTC 33185</strain>
    </source>
</reference>
<keyword evidence="6 7" id="KW-0694">RNA-binding</keyword>
<dbReference type="Gene3D" id="3.30.230.10">
    <property type="match status" value="1"/>
</dbReference>
<dbReference type="FunFam" id="3.30.230.10:FF:000021">
    <property type="entry name" value="Ribonuclease P protein component"/>
    <property type="match status" value="1"/>
</dbReference>
<gene>
    <name evidence="7 9" type="primary">rnpA</name>
    <name evidence="9" type="ORF">FE784_32705</name>
</gene>
<dbReference type="Pfam" id="PF00825">
    <property type="entry name" value="Ribonuclease_P"/>
    <property type="match status" value="1"/>
</dbReference>
<comment type="function">
    <text evidence="1 7">RNaseP catalyzes the removal of the 5'-leader sequence from pre-tRNA to produce the mature 5'-terminus. It can also cleave other RNA substrates such as 4.5S RNA. The protein component plays an auxiliary but essential role in vivo by binding to the 5'-leader sequence and broadening the substrate specificity of the ribozyme.</text>
</comment>
<keyword evidence="2 7" id="KW-0819">tRNA processing</keyword>
<protein>
    <recommendedName>
        <fullName evidence="7 8">Ribonuclease P protein component</fullName>
        <shortName evidence="7">RNase P protein</shortName>
        <shortName evidence="7">RNaseP protein</shortName>
        <ecNumber evidence="7 8">3.1.26.5</ecNumber>
    </recommendedName>
    <alternativeName>
        <fullName evidence="7">Protein C5</fullName>
    </alternativeName>
</protein>
<comment type="similarity">
    <text evidence="7">Belongs to the RnpA family.</text>
</comment>
<dbReference type="GO" id="GO:0000049">
    <property type="term" value="F:tRNA binding"/>
    <property type="evidence" value="ECO:0007669"/>
    <property type="project" value="UniProtKB-UniRule"/>
</dbReference>
<comment type="catalytic activity">
    <reaction evidence="7">
        <text>Endonucleolytic cleavage of RNA, removing 5'-extranucleotides from tRNA precursor.</text>
        <dbReference type="EC" id="3.1.26.5"/>
    </reaction>
</comment>
<keyword evidence="4 7" id="KW-0255">Endonuclease</keyword>
<organism evidence="9 10">
    <name type="scientific">Paenibacillus hemerocallicola</name>
    <dbReference type="NCBI Taxonomy" id="1172614"/>
    <lineage>
        <taxon>Bacteria</taxon>
        <taxon>Bacillati</taxon>
        <taxon>Bacillota</taxon>
        <taxon>Bacilli</taxon>
        <taxon>Bacillales</taxon>
        <taxon>Paenibacillaceae</taxon>
        <taxon>Paenibacillus</taxon>
    </lineage>
</organism>
<evidence type="ECO:0000256" key="1">
    <source>
        <dbReference type="ARBA" id="ARBA00002663"/>
    </source>
</evidence>
<dbReference type="OrthoDB" id="9810867at2"/>
<dbReference type="InterPro" id="IPR020568">
    <property type="entry name" value="Ribosomal_Su5_D2-typ_SF"/>
</dbReference>
<evidence type="ECO:0000256" key="6">
    <source>
        <dbReference type="ARBA" id="ARBA00022884"/>
    </source>
</evidence>
<dbReference type="AlphaFoldDB" id="A0A5C4SZT9"/>